<dbReference type="InParanoid" id="A0A1D3CSG3"/>
<evidence type="ECO:0000256" key="1">
    <source>
        <dbReference type="SAM" id="SignalP"/>
    </source>
</evidence>
<evidence type="ECO:0008006" key="4">
    <source>
        <dbReference type="Google" id="ProtNLM"/>
    </source>
</evidence>
<accession>A0A1D3CSG3</accession>
<comment type="caution">
    <text evidence="2">The sequence shown here is derived from an EMBL/GenBank/DDBJ whole genome shotgun (WGS) entry which is preliminary data.</text>
</comment>
<evidence type="ECO:0000313" key="3">
    <source>
        <dbReference type="Proteomes" id="UP000095192"/>
    </source>
</evidence>
<dbReference type="EMBL" id="JROU02002110">
    <property type="protein sequence ID" value="OEH74138.1"/>
    <property type="molecule type" value="Genomic_DNA"/>
</dbReference>
<feature type="signal peptide" evidence="1">
    <location>
        <begin position="1"/>
        <end position="24"/>
    </location>
</feature>
<protein>
    <recommendedName>
        <fullName evidence="4">Secreted protein</fullName>
    </recommendedName>
</protein>
<gene>
    <name evidence="2" type="ORF">cyc_03804</name>
</gene>
<dbReference type="AlphaFoldDB" id="A0A1D3CSG3"/>
<dbReference type="VEuPathDB" id="ToxoDB:cyc_03804"/>
<organism evidence="2 3">
    <name type="scientific">Cyclospora cayetanensis</name>
    <dbReference type="NCBI Taxonomy" id="88456"/>
    <lineage>
        <taxon>Eukaryota</taxon>
        <taxon>Sar</taxon>
        <taxon>Alveolata</taxon>
        <taxon>Apicomplexa</taxon>
        <taxon>Conoidasida</taxon>
        <taxon>Coccidia</taxon>
        <taxon>Eucoccidiorida</taxon>
        <taxon>Eimeriorina</taxon>
        <taxon>Eimeriidae</taxon>
        <taxon>Cyclospora</taxon>
    </lineage>
</organism>
<keyword evidence="1" id="KW-0732">Signal</keyword>
<reference evidence="2 3" key="1">
    <citation type="journal article" date="2016" name="BMC Genomics">
        <title>Comparative genomics reveals Cyclospora cayetanensis possesses coccidia-like metabolism and invasion components but unique surface antigens.</title>
        <authorList>
            <person name="Liu S."/>
            <person name="Wang L."/>
            <person name="Zheng H."/>
            <person name="Xu Z."/>
            <person name="Roellig D.M."/>
            <person name="Li N."/>
            <person name="Frace M.A."/>
            <person name="Tang K."/>
            <person name="Arrowood M.J."/>
            <person name="Moss D.M."/>
            <person name="Zhang L."/>
            <person name="Feng Y."/>
            <person name="Xiao L."/>
        </authorList>
    </citation>
    <scope>NUCLEOTIDE SEQUENCE [LARGE SCALE GENOMIC DNA]</scope>
    <source>
        <strain evidence="2 3">CHN_HEN01</strain>
    </source>
</reference>
<keyword evidence="3" id="KW-1185">Reference proteome</keyword>
<name>A0A1D3CSG3_9EIME</name>
<feature type="chain" id="PRO_5008913852" description="Secreted protein" evidence="1">
    <location>
        <begin position="25"/>
        <end position="85"/>
    </location>
</feature>
<evidence type="ECO:0000313" key="2">
    <source>
        <dbReference type="EMBL" id="OEH74138.1"/>
    </source>
</evidence>
<sequence length="85" mass="8641">MTSVLLLRYTAVEQLVTTLGVVAAAAEACAGGAASGTTAEGAEQVLCSLPLCQSVPYLVLLPSNPLNGYGIDELVISLSRTNSCI</sequence>
<dbReference type="Proteomes" id="UP000095192">
    <property type="component" value="Unassembled WGS sequence"/>
</dbReference>
<proteinExistence type="predicted"/>